<keyword evidence="12" id="KW-1185">Reference proteome</keyword>
<keyword evidence="8" id="KW-0539">Nucleus</keyword>
<dbReference type="GO" id="GO:0000785">
    <property type="term" value="C:chromatin"/>
    <property type="evidence" value="ECO:0007669"/>
    <property type="project" value="TreeGrafter"/>
</dbReference>
<evidence type="ECO:0000256" key="1">
    <source>
        <dbReference type="ARBA" id="ARBA00004123"/>
    </source>
</evidence>
<dbReference type="AlphaFoldDB" id="A0A4U8UWE7"/>
<dbReference type="SMART" id="SM00249">
    <property type="entry name" value="PHD"/>
    <property type="match status" value="2"/>
</dbReference>
<dbReference type="SMART" id="SM00558">
    <property type="entry name" value="JmjC"/>
    <property type="match status" value="1"/>
</dbReference>
<dbReference type="SUPFAM" id="SSF57903">
    <property type="entry name" value="FYVE/PHD zinc finger"/>
    <property type="match status" value="2"/>
</dbReference>
<keyword evidence="4" id="KW-0862">Zinc</keyword>
<keyword evidence="7" id="KW-0408">Iron</keyword>
<evidence type="ECO:0000259" key="10">
    <source>
        <dbReference type="PROSITE" id="PS51184"/>
    </source>
</evidence>
<reference evidence="11 12" key="1">
    <citation type="journal article" date="2015" name="Genome Biol.">
        <title>Comparative genomics of Steinernema reveals deeply conserved gene regulatory networks.</title>
        <authorList>
            <person name="Dillman A.R."/>
            <person name="Macchietto M."/>
            <person name="Porter C.F."/>
            <person name="Rogers A."/>
            <person name="Williams B."/>
            <person name="Antoshechkin I."/>
            <person name="Lee M.M."/>
            <person name="Goodwin Z."/>
            <person name="Lu X."/>
            <person name="Lewis E.E."/>
            <person name="Goodrich-Blair H."/>
            <person name="Stock S.P."/>
            <person name="Adams B.J."/>
            <person name="Sternberg P.W."/>
            <person name="Mortazavi A."/>
        </authorList>
    </citation>
    <scope>NUCLEOTIDE SEQUENCE [LARGE SCALE GENOMIC DNA]</scope>
    <source>
        <strain evidence="11 12">ALL</strain>
    </source>
</reference>
<dbReference type="GO" id="GO:0034647">
    <property type="term" value="F:histone H3K4me/H3K4me2/H3K4me3 demethylase activity"/>
    <property type="evidence" value="ECO:0007669"/>
    <property type="project" value="TreeGrafter"/>
</dbReference>
<comment type="subcellular location">
    <subcellularLocation>
        <location evidence="1">Nucleus</location>
    </subcellularLocation>
</comment>
<evidence type="ECO:0000256" key="2">
    <source>
        <dbReference type="ARBA" id="ARBA00022723"/>
    </source>
</evidence>
<organism evidence="11 12">
    <name type="scientific">Steinernema carpocapsae</name>
    <name type="common">Entomopathogenic nematode</name>
    <dbReference type="NCBI Taxonomy" id="34508"/>
    <lineage>
        <taxon>Eukaryota</taxon>
        <taxon>Metazoa</taxon>
        <taxon>Ecdysozoa</taxon>
        <taxon>Nematoda</taxon>
        <taxon>Chromadorea</taxon>
        <taxon>Rhabditida</taxon>
        <taxon>Tylenchina</taxon>
        <taxon>Panagrolaimomorpha</taxon>
        <taxon>Strongyloidoidea</taxon>
        <taxon>Steinernematidae</taxon>
        <taxon>Steinernema</taxon>
    </lineage>
</organism>
<sequence length="974" mass="113339">MCFSSFCWHVEDHWTYSVNYQHTGAAKVWYGVAEQHADQMDKFTKQLCPEVARLHPDLNHHMTAMIDPNMLRAAGIAVFTVHQEPGEFVITLPRAYHSGFNTGFNVNEAVNFAPIEWLRHGYLCSKQYARVGRQCVFAFDELIMRMVETLLQHKWKRAESAQVLPLLTKTARRETAGRQRLAKLGVKKLNHLKFETVKDDHRSCGRCATTLFHSSVECTKHPGPQVCMEHVGQLCLECSPKNFVLNFRYSNEAFGDMLKKLEQMAGVALTWLEKINKFNKEIKLKNQPLLESAQRLIDEGEIRKLPVTREVALLKHHIDNTRNLVAMIYNSQGSARGSKSFKMLDPDQLETYVCQLNSGPLRPSSQLLEVGGERVRRALAWIKDVKELRTSETIPEKFEREARSLLKEADNLVLNFSAFGYDYLSNTKKIDQWGHSEHCDELQLVTKIDLNFANMQSLMKYMDPKVQSELFKKKEILKHLQYSKQCGVFKSHQPTIISMTKQLEEAKDAEKKCEKFFSKIGVSRAEAMELWAQVRKSSWLDCEWINRMRREVCYSECVRRLTLCLVDKGPVEPNLRMANDLDKAFKCSIVLQSEVQFHGSRIAAFRTKVEQFVNRVQSLFMHESTYYSLYDIIGGREDVSDLAEGKILPLSLQTYKTHITELESFYQYNYSAQLYRHFELVYGPLVDLLKVVQKVNSGREFHMTCHCGRYQVIDGSALTCFLCRSTFHPQCVRWNSTQKTLPTGIFLCQRCQRGKRPAIGQVVGLLDEFDYLAHTLEHRAVQWLRNYALTVCHKLGAALIRSRKVQTYEEFAQVTDLLLKYFSMECYSPRIQSLLENHPYFDRMWPMRKQAQQHLDEAYTKFEKAKEWAPFEKLWERTFPPVDRRKKSAKTAESDDEDSYESEDEFEGMDDFGFPIIRMCQHKRCLKPFGNSVGWVQCNGKSCKKWFHYVCVDVTIYTLKKIMNWFCPSCHKRK</sequence>
<protein>
    <recommendedName>
        <fullName evidence="10">JmjC domain-containing protein</fullName>
    </recommendedName>
</protein>
<evidence type="ECO:0000256" key="3">
    <source>
        <dbReference type="ARBA" id="ARBA00022771"/>
    </source>
</evidence>
<dbReference type="InterPro" id="IPR004198">
    <property type="entry name" value="Znf_C5HC2"/>
</dbReference>
<feature type="compositionally biased region" description="Acidic residues" evidence="9">
    <location>
        <begin position="894"/>
        <end position="906"/>
    </location>
</feature>
<feature type="domain" description="JmjC" evidence="10">
    <location>
        <begin position="1"/>
        <end position="129"/>
    </location>
</feature>
<dbReference type="Pfam" id="PF02373">
    <property type="entry name" value="JmjC"/>
    <property type="match status" value="1"/>
</dbReference>
<dbReference type="InterPro" id="IPR003347">
    <property type="entry name" value="JmjC_dom"/>
</dbReference>
<proteinExistence type="predicted"/>
<dbReference type="InterPro" id="IPR013083">
    <property type="entry name" value="Znf_RING/FYVE/PHD"/>
</dbReference>
<feature type="region of interest" description="Disordered" evidence="9">
    <location>
        <begin position="886"/>
        <end position="906"/>
    </location>
</feature>
<evidence type="ECO:0000256" key="7">
    <source>
        <dbReference type="ARBA" id="ARBA00023004"/>
    </source>
</evidence>
<dbReference type="Pfam" id="PF02928">
    <property type="entry name" value="zf-C5HC2"/>
    <property type="match status" value="1"/>
</dbReference>
<keyword evidence="6" id="KW-0223">Dioxygenase</keyword>
<evidence type="ECO:0000313" key="11">
    <source>
        <dbReference type="EMBL" id="TMS37354.1"/>
    </source>
</evidence>
<dbReference type="PANTHER" id="PTHR10694">
    <property type="entry name" value="LYSINE-SPECIFIC DEMETHYLASE"/>
    <property type="match status" value="1"/>
</dbReference>
<dbReference type="InterPro" id="IPR001965">
    <property type="entry name" value="Znf_PHD"/>
</dbReference>
<comment type="caution">
    <text evidence="11">The sequence shown here is derived from an EMBL/GenBank/DDBJ whole genome shotgun (WGS) entry which is preliminary data.</text>
</comment>
<keyword evidence="2" id="KW-0479">Metal-binding</keyword>
<dbReference type="Pfam" id="PF21323">
    <property type="entry name" value="KDM5_C-hel"/>
    <property type="match status" value="1"/>
</dbReference>
<evidence type="ECO:0000256" key="5">
    <source>
        <dbReference type="ARBA" id="ARBA00022853"/>
    </source>
</evidence>
<dbReference type="PROSITE" id="PS51184">
    <property type="entry name" value="JMJC"/>
    <property type="match status" value="1"/>
</dbReference>
<accession>A0A4U8UWE7</accession>
<dbReference type="Gene3D" id="2.60.120.650">
    <property type="entry name" value="Cupin"/>
    <property type="match status" value="1"/>
</dbReference>
<keyword evidence="3" id="KW-0863">Zinc-finger</keyword>
<dbReference type="CDD" id="cd15610">
    <property type="entry name" value="PHD3_KDM5A_like"/>
    <property type="match status" value="1"/>
</dbReference>
<dbReference type="InterPro" id="IPR011011">
    <property type="entry name" value="Znf_FYVE_PHD"/>
</dbReference>
<dbReference type="SUPFAM" id="SSF51197">
    <property type="entry name" value="Clavaminate synthase-like"/>
    <property type="match status" value="1"/>
</dbReference>
<reference evidence="11 12" key="2">
    <citation type="journal article" date="2019" name="G3 (Bethesda)">
        <title>Hybrid Assembly of the Genome of the Entomopathogenic Nematode Steinernema carpocapsae Identifies the X-Chromosome.</title>
        <authorList>
            <person name="Serra L."/>
            <person name="Macchietto M."/>
            <person name="Macias-Munoz A."/>
            <person name="McGill C.J."/>
            <person name="Rodriguez I.M."/>
            <person name="Rodriguez B."/>
            <person name="Murad R."/>
            <person name="Mortazavi A."/>
        </authorList>
    </citation>
    <scope>NUCLEOTIDE SEQUENCE [LARGE SCALE GENOMIC DNA]</scope>
    <source>
        <strain evidence="11 12">ALL</strain>
    </source>
</reference>
<dbReference type="Gene3D" id="3.30.40.10">
    <property type="entry name" value="Zinc/RING finger domain, C3HC4 (zinc finger)"/>
    <property type="match status" value="2"/>
</dbReference>
<dbReference type="EMBL" id="AZBU02000001">
    <property type="protein sequence ID" value="TMS37354.1"/>
    <property type="molecule type" value="Genomic_DNA"/>
</dbReference>
<keyword evidence="6" id="KW-0560">Oxidoreductase</keyword>
<evidence type="ECO:0000313" key="12">
    <source>
        <dbReference type="Proteomes" id="UP000298663"/>
    </source>
</evidence>
<dbReference type="PANTHER" id="PTHR10694:SF33">
    <property type="entry name" value="LYSINE-SPECIFIC DEMETHYLASE 5"/>
    <property type="match status" value="1"/>
</dbReference>
<dbReference type="GO" id="GO:0005634">
    <property type="term" value="C:nucleus"/>
    <property type="evidence" value="ECO:0007669"/>
    <property type="project" value="UniProtKB-SubCell"/>
</dbReference>
<evidence type="ECO:0000256" key="9">
    <source>
        <dbReference type="SAM" id="MobiDB-lite"/>
    </source>
</evidence>
<evidence type="ECO:0000256" key="4">
    <source>
        <dbReference type="ARBA" id="ARBA00022833"/>
    </source>
</evidence>
<dbReference type="GO" id="GO:0008270">
    <property type="term" value="F:zinc ion binding"/>
    <property type="evidence" value="ECO:0007669"/>
    <property type="project" value="UniProtKB-KW"/>
</dbReference>
<keyword evidence="5" id="KW-0156">Chromatin regulator</keyword>
<evidence type="ECO:0000256" key="8">
    <source>
        <dbReference type="ARBA" id="ARBA00023242"/>
    </source>
</evidence>
<evidence type="ECO:0000256" key="6">
    <source>
        <dbReference type="ARBA" id="ARBA00022964"/>
    </source>
</evidence>
<dbReference type="InterPro" id="IPR048615">
    <property type="entry name" value="KDM5_C-hel"/>
</dbReference>
<gene>
    <name evidence="11" type="ORF">L596_004302</name>
</gene>
<dbReference type="OrthoDB" id="1678912at2759"/>
<dbReference type="GO" id="GO:0006355">
    <property type="term" value="P:regulation of DNA-templated transcription"/>
    <property type="evidence" value="ECO:0007669"/>
    <property type="project" value="TreeGrafter"/>
</dbReference>
<dbReference type="Proteomes" id="UP000298663">
    <property type="component" value="Unassembled WGS sequence"/>
</dbReference>
<name>A0A4U8UWE7_STECR</name>